<dbReference type="AlphaFoldDB" id="A0A0E9R6I8"/>
<name>A0A0E9R6I8_ANGAN</name>
<accession>A0A0E9R6I8</accession>
<sequence length="31" mass="3648">MTNWMLGLGRPLHILFPQISQSHFILQEPSR</sequence>
<organism evidence="1">
    <name type="scientific">Anguilla anguilla</name>
    <name type="common">European freshwater eel</name>
    <name type="synonym">Muraena anguilla</name>
    <dbReference type="NCBI Taxonomy" id="7936"/>
    <lineage>
        <taxon>Eukaryota</taxon>
        <taxon>Metazoa</taxon>
        <taxon>Chordata</taxon>
        <taxon>Craniata</taxon>
        <taxon>Vertebrata</taxon>
        <taxon>Euteleostomi</taxon>
        <taxon>Actinopterygii</taxon>
        <taxon>Neopterygii</taxon>
        <taxon>Teleostei</taxon>
        <taxon>Anguilliformes</taxon>
        <taxon>Anguillidae</taxon>
        <taxon>Anguilla</taxon>
    </lineage>
</organism>
<reference evidence="1" key="2">
    <citation type="journal article" date="2015" name="Fish Shellfish Immunol.">
        <title>Early steps in the European eel (Anguilla anguilla)-Vibrio vulnificus interaction in the gills: Role of the RtxA13 toxin.</title>
        <authorList>
            <person name="Callol A."/>
            <person name="Pajuelo D."/>
            <person name="Ebbesson L."/>
            <person name="Teles M."/>
            <person name="MacKenzie S."/>
            <person name="Amaro C."/>
        </authorList>
    </citation>
    <scope>NUCLEOTIDE SEQUENCE</scope>
</reference>
<protein>
    <submittedName>
        <fullName evidence="1">Uncharacterized protein</fullName>
    </submittedName>
</protein>
<evidence type="ECO:0000313" key="1">
    <source>
        <dbReference type="EMBL" id="JAH24100.1"/>
    </source>
</evidence>
<reference evidence="1" key="1">
    <citation type="submission" date="2014-11" db="EMBL/GenBank/DDBJ databases">
        <authorList>
            <person name="Amaro Gonzalez C."/>
        </authorList>
    </citation>
    <scope>NUCLEOTIDE SEQUENCE</scope>
</reference>
<proteinExistence type="predicted"/>
<dbReference type="EMBL" id="GBXM01084477">
    <property type="protein sequence ID" value="JAH24100.1"/>
    <property type="molecule type" value="Transcribed_RNA"/>
</dbReference>